<protein>
    <submittedName>
        <fullName evidence="1">Uncharacterized protein</fullName>
    </submittedName>
</protein>
<name>A0A0V1BRN3_TRIBR</name>
<sequence length="36" mass="4004">MLEKPKTRSFMKGSSDRIDAAEVSKFAILNDFTVIG</sequence>
<reference evidence="1 2" key="1">
    <citation type="submission" date="2015-01" db="EMBL/GenBank/DDBJ databases">
        <title>Evolution of Trichinella species and genotypes.</title>
        <authorList>
            <person name="Korhonen P.K."/>
            <person name="Edoardo P."/>
            <person name="Giuseppe L.R."/>
            <person name="Gasser R.B."/>
        </authorList>
    </citation>
    <scope>NUCLEOTIDE SEQUENCE [LARGE SCALE GENOMIC DNA]</scope>
    <source>
        <strain evidence="1">ISS120</strain>
    </source>
</reference>
<accession>A0A0V1BRN3</accession>
<proteinExistence type="predicted"/>
<organism evidence="1 2">
    <name type="scientific">Trichinella britovi</name>
    <name type="common">Parasitic roundworm</name>
    <dbReference type="NCBI Taxonomy" id="45882"/>
    <lineage>
        <taxon>Eukaryota</taxon>
        <taxon>Metazoa</taxon>
        <taxon>Ecdysozoa</taxon>
        <taxon>Nematoda</taxon>
        <taxon>Enoplea</taxon>
        <taxon>Dorylaimia</taxon>
        <taxon>Trichinellida</taxon>
        <taxon>Trichinellidae</taxon>
        <taxon>Trichinella</taxon>
    </lineage>
</organism>
<evidence type="ECO:0000313" key="1">
    <source>
        <dbReference type="EMBL" id="KRY39422.1"/>
    </source>
</evidence>
<keyword evidence="2" id="KW-1185">Reference proteome</keyword>
<comment type="caution">
    <text evidence="1">The sequence shown here is derived from an EMBL/GenBank/DDBJ whole genome shotgun (WGS) entry which is preliminary data.</text>
</comment>
<dbReference type="Proteomes" id="UP000054653">
    <property type="component" value="Unassembled WGS sequence"/>
</dbReference>
<gene>
    <name evidence="1" type="ORF">T03_1221</name>
</gene>
<dbReference type="EMBL" id="JYDI01001155">
    <property type="protein sequence ID" value="KRY39422.1"/>
    <property type="molecule type" value="Genomic_DNA"/>
</dbReference>
<dbReference type="AlphaFoldDB" id="A0A0V1BRN3"/>
<evidence type="ECO:0000313" key="2">
    <source>
        <dbReference type="Proteomes" id="UP000054653"/>
    </source>
</evidence>